<evidence type="ECO:0000313" key="2">
    <source>
        <dbReference type="EMBL" id="TRX91629.1"/>
    </source>
</evidence>
<feature type="repeat" description="ANK" evidence="1">
    <location>
        <begin position="23"/>
        <end position="55"/>
    </location>
</feature>
<dbReference type="Gene3D" id="1.25.40.20">
    <property type="entry name" value="Ankyrin repeat-containing domain"/>
    <property type="match status" value="1"/>
</dbReference>
<dbReference type="InterPro" id="IPR036770">
    <property type="entry name" value="Ankyrin_rpt-contain_sf"/>
</dbReference>
<sequence length="97" mass="10763">MQGQDITQMLLDMNVGIAARSKNGSSPLHIAALASNIEVILSFLNKGADIEAVNYDQVPQKRYARVAAKRRHKKFEEILPEAASQNRGVGRRMQSDK</sequence>
<organism evidence="2 3">
    <name type="scientific">Xylaria flabelliformis</name>
    <dbReference type="NCBI Taxonomy" id="2512241"/>
    <lineage>
        <taxon>Eukaryota</taxon>
        <taxon>Fungi</taxon>
        <taxon>Dikarya</taxon>
        <taxon>Ascomycota</taxon>
        <taxon>Pezizomycotina</taxon>
        <taxon>Sordariomycetes</taxon>
        <taxon>Xylariomycetidae</taxon>
        <taxon>Xylariales</taxon>
        <taxon>Xylariaceae</taxon>
        <taxon>Xylaria</taxon>
    </lineage>
</organism>
<gene>
    <name evidence="2" type="ORF">FHL15_007411</name>
</gene>
<proteinExistence type="predicted"/>
<dbReference type="PROSITE" id="PS50297">
    <property type="entry name" value="ANK_REP_REGION"/>
    <property type="match status" value="1"/>
</dbReference>
<dbReference type="SUPFAM" id="SSF48403">
    <property type="entry name" value="Ankyrin repeat"/>
    <property type="match status" value="1"/>
</dbReference>
<dbReference type="EMBL" id="VFLP01000043">
    <property type="protein sequence ID" value="TRX91629.1"/>
    <property type="molecule type" value="Genomic_DNA"/>
</dbReference>
<dbReference type="PROSITE" id="PS50088">
    <property type="entry name" value="ANK_REPEAT"/>
    <property type="match status" value="1"/>
</dbReference>
<dbReference type="OrthoDB" id="426293at2759"/>
<dbReference type="AlphaFoldDB" id="A0A553HUJ8"/>
<name>A0A553HUJ8_9PEZI</name>
<keyword evidence="3" id="KW-1185">Reference proteome</keyword>
<accession>A0A553HUJ8</accession>
<dbReference type="SMART" id="SM00248">
    <property type="entry name" value="ANK"/>
    <property type="match status" value="1"/>
</dbReference>
<dbReference type="InterPro" id="IPR002110">
    <property type="entry name" value="Ankyrin_rpt"/>
</dbReference>
<reference evidence="3" key="1">
    <citation type="submission" date="2019-06" db="EMBL/GenBank/DDBJ databases">
        <title>Draft genome sequence of the griseofulvin-producing fungus Xylaria cubensis strain G536.</title>
        <authorList>
            <person name="Mead M.E."/>
            <person name="Raja H.A."/>
            <person name="Steenwyk J.L."/>
            <person name="Knowles S.L."/>
            <person name="Oberlies N.H."/>
            <person name="Rokas A."/>
        </authorList>
    </citation>
    <scope>NUCLEOTIDE SEQUENCE [LARGE SCALE GENOMIC DNA]</scope>
    <source>
        <strain evidence="3">G536</strain>
    </source>
</reference>
<keyword evidence="1" id="KW-0040">ANK repeat</keyword>
<dbReference type="Pfam" id="PF00023">
    <property type="entry name" value="Ank"/>
    <property type="match status" value="1"/>
</dbReference>
<comment type="caution">
    <text evidence="2">The sequence shown here is derived from an EMBL/GenBank/DDBJ whole genome shotgun (WGS) entry which is preliminary data.</text>
</comment>
<protein>
    <submittedName>
        <fullName evidence="2">Uncharacterized protein</fullName>
    </submittedName>
</protein>
<evidence type="ECO:0000313" key="3">
    <source>
        <dbReference type="Proteomes" id="UP000319160"/>
    </source>
</evidence>
<evidence type="ECO:0000256" key="1">
    <source>
        <dbReference type="PROSITE-ProRule" id="PRU00023"/>
    </source>
</evidence>
<dbReference type="Proteomes" id="UP000319160">
    <property type="component" value="Unassembled WGS sequence"/>
</dbReference>